<name>A0A9I9EFL6_CUCME</name>
<protein>
    <submittedName>
        <fullName evidence="1">Uncharacterized protein</fullName>
    </submittedName>
</protein>
<sequence length="89" mass="10203">MNISMLEVHDSVACPSSKWVMILLFILRLHSYCQREGGTSLKLELDLALQLVDLLSDVAEMRYELVQHLVHKASENKALLSHESSYKFE</sequence>
<reference evidence="1" key="1">
    <citation type="submission" date="2023-03" db="UniProtKB">
        <authorList>
            <consortium name="EnsemblPlants"/>
        </authorList>
    </citation>
    <scope>IDENTIFICATION</scope>
</reference>
<dbReference type="Gramene" id="MELO3C033138.2.1">
    <property type="protein sequence ID" value="MELO3C033138.2.1"/>
    <property type="gene ID" value="MELO3C033138.2"/>
</dbReference>
<organism evidence="1">
    <name type="scientific">Cucumis melo</name>
    <name type="common">Muskmelon</name>
    <dbReference type="NCBI Taxonomy" id="3656"/>
    <lineage>
        <taxon>Eukaryota</taxon>
        <taxon>Viridiplantae</taxon>
        <taxon>Streptophyta</taxon>
        <taxon>Embryophyta</taxon>
        <taxon>Tracheophyta</taxon>
        <taxon>Spermatophyta</taxon>
        <taxon>Magnoliopsida</taxon>
        <taxon>eudicotyledons</taxon>
        <taxon>Gunneridae</taxon>
        <taxon>Pentapetalae</taxon>
        <taxon>rosids</taxon>
        <taxon>fabids</taxon>
        <taxon>Cucurbitales</taxon>
        <taxon>Cucurbitaceae</taxon>
        <taxon>Benincaseae</taxon>
        <taxon>Cucumis</taxon>
    </lineage>
</organism>
<evidence type="ECO:0000313" key="1">
    <source>
        <dbReference type="EnsemblPlants" id="MELO3C033138.2.1"/>
    </source>
</evidence>
<accession>A0A9I9EFL6</accession>
<dbReference type="AlphaFoldDB" id="A0A9I9EFL6"/>
<proteinExistence type="predicted"/>
<dbReference type="EnsemblPlants" id="MELO3C033138.2.1">
    <property type="protein sequence ID" value="MELO3C033138.2.1"/>
    <property type="gene ID" value="MELO3C033138.2"/>
</dbReference>